<dbReference type="InterPro" id="IPR008397">
    <property type="entry name" value="Alginate_lyase_dom"/>
</dbReference>
<dbReference type="Proteomes" id="UP000006844">
    <property type="component" value="Chromosome"/>
</dbReference>
<evidence type="ECO:0000313" key="6">
    <source>
        <dbReference type="Proteomes" id="UP000006844"/>
    </source>
</evidence>
<dbReference type="Gene3D" id="1.50.10.100">
    <property type="entry name" value="Chondroitin AC/alginate lyase"/>
    <property type="match status" value="1"/>
</dbReference>
<accession>E8V6F6</accession>
<gene>
    <name evidence="5" type="ordered locus">AciPR4_0788</name>
</gene>
<dbReference type="eggNOG" id="ENOG502ZCGD">
    <property type="taxonomic scope" value="Bacteria"/>
</dbReference>
<dbReference type="AlphaFoldDB" id="E8V6F6"/>
<proteinExistence type="predicted"/>
<protein>
    <recommendedName>
        <fullName evidence="4">Alginate lyase domain-containing protein</fullName>
    </recommendedName>
</protein>
<evidence type="ECO:0000256" key="3">
    <source>
        <dbReference type="SAM" id="SignalP"/>
    </source>
</evidence>
<keyword evidence="1 3" id="KW-0732">Signal</keyword>
<evidence type="ECO:0000256" key="2">
    <source>
        <dbReference type="ARBA" id="ARBA00023239"/>
    </source>
</evidence>
<dbReference type="GO" id="GO:0042597">
    <property type="term" value="C:periplasmic space"/>
    <property type="evidence" value="ECO:0007669"/>
    <property type="project" value="InterPro"/>
</dbReference>
<evidence type="ECO:0000256" key="1">
    <source>
        <dbReference type="ARBA" id="ARBA00022729"/>
    </source>
</evidence>
<dbReference type="OrthoDB" id="7210452at2"/>
<dbReference type="GO" id="GO:0016829">
    <property type="term" value="F:lyase activity"/>
    <property type="evidence" value="ECO:0007669"/>
    <property type="project" value="UniProtKB-KW"/>
</dbReference>
<feature type="chain" id="PRO_5003229025" description="Alginate lyase domain-containing protein" evidence="3">
    <location>
        <begin position="24"/>
        <end position="365"/>
    </location>
</feature>
<dbReference type="SUPFAM" id="SSF48230">
    <property type="entry name" value="Chondroitin AC/alginate lyase"/>
    <property type="match status" value="1"/>
</dbReference>
<dbReference type="InterPro" id="IPR008929">
    <property type="entry name" value="Chondroitin_lyas"/>
</dbReference>
<feature type="domain" description="Alginate lyase" evidence="4">
    <location>
        <begin position="69"/>
        <end position="304"/>
    </location>
</feature>
<evidence type="ECO:0000313" key="5">
    <source>
        <dbReference type="EMBL" id="ADV81621.1"/>
    </source>
</evidence>
<dbReference type="Pfam" id="PF05426">
    <property type="entry name" value="Alginate_lyase"/>
    <property type="match status" value="1"/>
</dbReference>
<organism evidence="5 6">
    <name type="scientific">Terriglobus saanensis (strain ATCC BAA-1853 / DSM 23119 / SP1PR4)</name>
    <dbReference type="NCBI Taxonomy" id="401053"/>
    <lineage>
        <taxon>Bacteria</taxon>
        <taxon>Pseudomonadati</taxon>
        <taxon>Acidobacteriota</taxon>
        <taxon>Terriglobia</taxon>
        <taxon>Terriglobales</taxon>
        <taxon>Acidobacteriaceae</taxon>
        <taxon>Terriglobus</taxon>
    </lineage>
</organism>
<keyword evidence="2" id="KW-0456">Lyase</keyword>
<sequence length="365" mass="39744">MFNRPWAQAGMACLLAAASVAQAQHVRDPRASLIDVPARQAELPSTKDPRVRSAIAGLGSCLRSPVVAAPSRPIDIPHHYLNGSHGPVNPAEAEATHIYGQFEKRTTAGMNQYLATGSHAEAACAQQQIDLWAKAGALLDYDPKVSSQAWYQVEWTLSSAAITESVLLNDSKLDQEQTVRDTKWINASAHKMIAFEAGEKNNHHYWRAVAATAAGVVSSDDALFKFGVDTFQESVAALDERGAFPLEMARHERAIHYQAFALQPLIPIAEFAERQGIPLYNYSQNGHTIRDGVLFLGKAIDDPSIVKVYTPDEQILDFGSSDYSFLEFYVRRFGAKNLPASIVHGLSTPTDATRIGGSTTVLAAK</sequence>
<feature type="signal peptide" evidence="3">
    <location>
        <begin position="1"/>
        <end position="23"/>
    </location>
</feature>
<evidence type="ECO:0000259" key="4">
    <source>
        <dbReference type="Pfam" id="PF05426"/>
    </source>
</evidence>
<dbReference type="KEGG" id="tsa:AciPR4_0788"/>
<dbReference type="EMBL" id="CP002467">
    <property type="protein sequence ID" value="ADV81621.1"/>
    <property type="molecule type" value="Genomic_DNA"/>
</dbReference>
<dbReference type="STRING" id="401053.AciPR4_0788"/>
<dbReference type="RefSeq" id="WP_013567354.1">
    <property type="nucleotide sequence ID" value="NC_014963.1"/>
</dbReference>
<reference evidence="5 6" key="1">
    <citation type="journal article" date="2012" name="Stand. Genomic Sci.">
        <title>Complete genome sequence of Terriglobus saanensis type strain SP1PR4(T), an Acidobacteria from tundra soil.</title>
        <authorList>
            <person name="Rawat S.R."/>
            <person name="Mannisto M.K."/>
            <person name="Starovoytov V."/>
            <person name="Goodwin L."/>
            <person name="Nolan M."/>
            <person name="Hauser L."/>
            <person name="Land M."/>
            <person name="Davenport K.W."/>
            <person name="Woyke T."/>
            <person name="Haggblom M.M."/>
        </authorList>
    </citation>
    <scope>NUCLEOTIDE SEQUENCE</scope>
    <source>
        <strain evidence="6">ATCC BAA-1853 / DSM 23119 / SP1PR4</strain>
    </source>
</reference>
<name>E8V6F6_TERSS</name>
<keyword evidence="6" id="KW-1185">Reference proteome</keyword>
<dbReference type="HOGENOM" id="CLU_064286_0_0_0"/>